<reference evidence="1 2" key="1">
    <citation type="journal article" date="2015" name="Proc. Natl. Acad. Sci. U.S.A.">
        <title>Expanded metabolic versatility of ubiquitous nitrite-oxidizing bacteria from the genus Nitrospira.</title>
        <authorList>
            <person name="Koch H."/>
            <person name="Lucker S."/>
            <person name="Albertsen M."/>
            <person name="Kitzinger K."/>
            <person name="Herbold C."/>
            <person name="Spieck E."/>
            <person name="Nielsen P.H."/>
            <person name="Wagner M."/>
            <person name="Daims H."/>
        </authorList>
    </citation>
    <scope>NUCLEOTIDE SEQUENCE [LARGE SCALE GENOMIC DNA]</scope>
    <source>
        <strain evidence="1 2">NSP M-1</strain>
    </source>
</reference>
<dbReference type="PATRIC" id="fig|42253.5.peg.1093"/>
<accession>A0A0K2G9K5</accession>
<evidence type="ECO:0000313" key="2">
    <source>
        <dbReference type="Proteomes" id="UP000069205"/>
    </source>
</evidence>
<dbReference type="STRING" id="42253.NITMOv2_1108"/>
<dbReference type="KEGG" id="nmv:NITMOv2_1108"/>
<dbReference type="Proteomes" id="UP000069205">
    <property type="component" value="Chromosome"/>
</dbReference>
<gene>
    <name evidence="1" type="ORF">NITMOv2_1108</name>
</gene>
<evidence type="ECO:0000313" key="1">
    <source>
        <dbReference type="EMBL" id="ALA57539.1"/>
    </source>
</evidence>
<dbReference type="RefSeq" id="WP_053378865.1">
    <property type="nucleotide sequence ID" value="NZ_CP011801.1"/>
</dbReference>
<keyword evidence="2" id="KW-1185">Reference proteome</keyword>
<protein>
    <submittedName>
        <fullName evidence="1">Uncharacterized protein</fullName>
    </submittedName>
</protein>
<sequence>MQSTESKLTISDVSGPFREPREPVFSYDYSIQRPTWATPHGLRVKVSIADELDPFKIQLLGSVTGTAGQQLVITKILSRTIADWKLRIADEEGMLSERRDVMVGPFTGPLAHLFPKLQALFEKEQAGVREEIKKRVGI</sequence>
<dbReference type="AlphaFoldDB" id="A0A0K2G9K5"/>
<name>A0A0K2G9K5_NITMO</name>
<proteinExistence type="predicted"/>
<dbReference type="EMBL" id="CP011801">
    <property type="protein sequence ID" value="ALA57539.1"/>
    <property type="molecule type" value="Genomic_DNA"/>
</dbReference>
<dbReference type="OrthoDB" id="9794498at2"/>
<organism evidence="1 2">
    <name type="scientific">Nitrospira moscoviensis</name>
    <dbReference type="NCBI Taxonomy" id="42253"/>
    <lineage>
        <taxon>Bacteria</taxon>
        <taxon>Pseudomonadati</taxon>
        <taxon>Nitrospirota</taxon>
        <taxon>Nitrospiria</taxon>
        <taxon>Nitrospirales</taxon>
        <taxon>Nitrospiraceae</taxon>
        <taxon>Nitrospira</taxon>
    </lineage>
</organism>